<feature type="region of interest" description="Disordered" evidence="1">
    <location>
        <begin position="68"/>
        <end position="111"/>
    </location>
</feature>
<dbReference type="EMBL" id="CM017883">
    <property type="protein sequence ID" value="KAG1365113.1"/>
    <property type="molecule type" value="Genomic_DNA"/>
</dbReference>
<comment type="caution">
    <text evidence="2">The sequence shown here is derived from an EMBL/GenBank/DDBJ whole genome shotgun (WGS) entry which is preliminary data.</text>
</comment>
<reference evidence="2" key="2">
    <citation type="submission" date="2019-07" db="EMBL/GenBank/DDBJ databases">
        <authorList>
            <person name="Yang Y."/>
            <person name="Bocs S."/>
            <person name="Baudouin L."/>
        </authorList>
    </citation>
    <scope>NUCLEOTIDE SEQUENCE</scope>
    <source>
        <tissue evidence="2">Spear leaf of Hainan Tall coconut</tissue>
    </source>
</reference>
<evidence type="ECO:0000313" key="3">
    <source>
        <dbReference type="Proteomes" id="UP000797356"/>
    </source>
</evidence>
<feature type="compositionally biased region" description="Basic and acidic residues" evidence="1">
    <location>
        <begin position="89"/>
        <end position="111"/>
    </location>
</feature>
<dbReference type="Proteomes" id="UP000797356">
    <property type="component" value="Chromosome 12"/>
</dbReference>
<organism evidence="2 3">
    <name type="scientific">Cocos nucifera</name>
    <name type="common">Coconut palm</name>
    <dbReference type="NCBI Taxonomy" id="13894"/>
    <lineage>
        <taxon>Eukaryota</taxon>
        <taxon>Viridiplantae</taxon>
        <taxon>Streptophyta</taxon>
        <taxon>Embryophyta</taxon>
        <taxon>Tracheophyta</taxon>
        <taxon>Spermatophyta</taxon>
        <taxon>Magnoliopsida</taxon>
        <taxon>Liliopsida</taxon>
        <taxon>Arecaceae</taxon>
        <taxon>Arecoideae</taxon>
        <taxon>Cocoseae</taxon>
        <taxon>Attaleinae</taxon>
        <taxon>Cocos</taxon>
    </lineage>
</organism>
<sequence length="111" mass="12497">MAKFEKALKLRDVAVRATEYRVELIQAKVEEKKARAIIEAKLKGIKEFKNLAEFENKIVKDSDDKSGAFVLDEDKSTPTKDPTLGLIKDAVRSPVEETPDHSTEPMPKDLN</sequence>
<evidence type="ECO:0000256" key="1">
    <source>
        <dbReference type="SAM" id="MobiDB-lite"/>
    </source>
</evidence>
<name>A0A8K0IRC3_COCNU</name>
<dbReference type="AlphaFoldDB" id="A0A8K0IRC3"/>
<reference evidence="2" key="1">
    <citation type="journal article" date="2017" name="Gigascience">
        <title>The genome draft of coconut (Cocos nucifera).</title>
        <authorList>
            <person name="Xiao Y."/>
            <person name="Xu P."/>
            <person name="Fan H."/>
            <person name="Baudouin L."/>
            <person name="Xia W."/>
            <person name="Bocs S."/>
            <person name="Xu J."/>
            <person name="Li Q."/>
            <person name="Guo A."/>
            <person name="Zhou L."/>
            <person name="Li J."/>
            <person name="Wu Y."/>
            <person name="Ma Z."/>
            <person name="Armero A."/>
            <person name="Issali A.E."/>
            <person name="Liu N."/>
            <person name="Peng M."/>
            <person name="Yang Y."/>
        </authorList>
    </citation>
    <scope>NUCLEOTIDE SEQUENCE</scope>
    <source>
        <tissue evidence="2">Spear leaf of Hainan Tall coconut</tissue>
    </source>
</reference>
<feature type="compositionally biased region" description="Basic and acidic residues" evidence="1">
    <location>
        <begin position="68"/>
        <end position="78"/>
    </location>
</feature>
<gene>
    <name evidence="2" type="ORF">COCNU_12G001130</name>
</gene>
<evidence type="ECO:0000313" key="2">
    <source>
        <dbReference type="EMBL" id="KAG1365113.1"/>
    </source>
</evidence>
<keyword evidence="3" id="KW-1185">Reference proteome</keyword>
<proteinExistence type="predicted"/>
<protein>
    <submittedName>
        <fullName evidence="2">Uncharacterized protein</fullName>
    </submittedName>
</protein>
<accession>A0A8K0IRC3</accession>